<comment type="caution">
    <text evidence="2">The sequence shown here is derived from an EMBL/GenBank/DDBJ whole genome shotgun (WGS) entry which is preliminary data.</text>
</comment>
<evidence type="ECO:0000256" key="1">
    <source>
        <dbReference type="SAM" id="MobiDB-lite"/>
    </source>
</evidence>
<evidence type="ECO:0000313" key="3">
    <source>
        <dbReference type="Proteomes" id="UP001607302"/>
    </source>
</evidence>
<accession>A0ABD2C776</accession>
<proteinExistence type="predicted"/>
<feature type="region of interest" description="Disordered" evidence="1">
    <location>
        <begin position="1"/>
        <end position="58"/>
    </location>
</feature>
<feature type="compositionally biased region" description="Pro residues" evidence="1">
    <location>
        <begin position="20"/>
        <end position="40"/>
    </location>
</feature>
<sequence length="129" mass="14220">MLIPSSELGDSERFPTFYGFPPPPPLPSPPPSSPPPPPPVVGTTTTTTSTTTTTTTTTTMMTTVTQIILGRNNSIIIDIINDNERNFGEPLSYSYSDYRLADSRELRWQYGKCYTHPPWPGRTTVTLGL</sequence>
<reference evidence="2 3" key="1">
    <citation type="journal article" date="2024" name="Ann. Entomol. Soc. Am.">
        <title>Genomic analyses of the southern and eastern yellowjacket wasps (Hymenoptera: Vespidae) reveal evolutionary signatures of social life.</title>
        <authorList>
            <person name="Catto M.A."/>
            <person name="Caine P.B."/>
            <person name="Orr S.E."/>
            <person name="Hunt B.G."/>
            <person name="Goodisman M.A.D."/>
        </authorList>
    </citation>
    <scope>NUCLEOTIDE SEQUENCE [LARGE SCALE GENOMIC DNA]</scope>
    <source>
        <strain evidence="2">233</strain>
        <tissue evidence="2">Head and thorax</tissue>
    </source>
</reference>
<evidence type="ECO:0000313" key="2">
    <source>
        <dbReference type="EMBL" id="KAL2740904.1"/>
    </source>
</evidence>
<gene>
    <name evidence="2" type="ORF">V1478_001045</name>
</gene>
<organism evidence="2 3">
    <name type="scientific">Vespula squamosa</name>
    <name type="common">Southern yellow jacket</name>
    <name type="synonym">Wasp</name>
    <dbReference type="NCBI Taxonomy" id="30214"/>
    <lineage>
        <taxon>Eukaryota</taxon>
        <taxon>Metazoa</taxon>
        <taxon>Ecdysozoa</taxon>
        <taxon>Arthropoda</taxon>
        <taxon>Hexapoda</taxon>
        <taxon>Insecta</taxon>
        <taxon>Pterygota</taxon>
        <taxon>Neoptera</taxon>
        <taxon>Endopterygota</taxon>
        <taxon>Hymenoptera</taxon>
        <taxon>Apocrita</taxon>
        <taxon>Aculeata</taxon>
        <taxon>Vespoidea</taxon>
        <taxon>Vespidae</taxon>
        <taxon>Vespinae</taxon>
        <taxon>Vespula</taxon>
    </lineage>
</organism>
<keyword evidence="3" id="KW-1185">Reference proteome</keyword>
<name>A0ABD2C776_VESSQ</name>
<dbReference type="AlphaFoldDB" id="A0ABD2C776"/>
<protein>
    <submittedName>
        <fullName evidence="2">Uncharacterized protein</fullName>
    </submittedName>
</protein>
<dbReference type="EMBL" id="JAUDFV010000020">
    <property type="protein sequence ID" value="KAL2740904.1"/>
    <property type="molecule type" value="Genomic_DNA"/>
</dbReference>
<dbReference type="Proteomes" id="UP001607302">
    <property type="component" value="Unassembled WGS sequence"/>
</dbReference>
<feature type="compositionally biased region" description="Low complexity" evidence="1">
    <location>
        <begin position="41"/>
        <end position="58"/>
    </location>
</feature>